<dbReference type="Proteomes" id="UP001597181">
    <property type="component" value="Unassembled WGS sequence"/>
</dbReference>
<dbReference type="RefSeq" id="WP_343962908.1">
    <property type="nucleotide sequence ID" value="NZ_BAAAKZ010000021.1"/>
</dbReference>
<gene>
    <name evidence="1" type="ORF">ACFQ3U_16430</name>
</gene>
<keyword evidence="2" id="KW-1185">Reference proteome</keyword>
<evidence type="ECO:0000313" key="2">
    <source>
        <dbReference type="Proteomes" id="UP001597181"/>
    </source>
</evidence>
<evidence type="ECO:0000313" key="1">
    <source>
        <dbReference type="EMBL" id="MFD1203480.1"/>
    </source>
</evidence>
<protein>
    <submittedName>
        <fullName evidence="1">Uncharacterized protein</fullName>
    </submittedName>
</protein>
<comment type="caution">
    <text evidence="1">The sequence shown here is derived from an EMBL/GenBank/DDBJ whole genome shotgun (WGS) entry which is preliminary data.</text>
</comment>
<organism evidence="1 2">
    <name type="scientific">Leucobacter albus</name>
    <dbReference type="NCBI Taxonomy" id="272210"/>
    <lineage>
        <taxon>Bacteria</taxon>
        <taxon>Bacillati</taxon>
        <taxon>Actinomycetota</taxon>
        <taxon>Actinomycetes</taxon>
        <taxon>Micrococcales</taxon>
        <taxon>Microbacteriaceae</taxon>
        <taxon>Leucobacter</taxon>
    </lineage>
</organism>
<proteinExistence type="predicted"/>
<reference evidence="2" key="1">
    <citation type="journal article" date="2019" name="Int. J. Syst. Evol. Microbiol.">
        <title>The Global Catalogue of Microorganisms (GCM) 10K type strain sequencing project: providing services to taxonomists for standard genome sequencing and annotation.</title>
        <authorList>
            <consortium name="The Broad Institute Genomics Platform"/>
            <consortium name="The Broad Institute Genome Sequencing Center for Infectious Disease"/>
            <person name="Wu L."/>
            <person name="Ma J."/>
        </authorList>
    </citation>
    <scope>NUCLEOTIDE SEQUENCE [LARGE SCALE GENOMIC DNA]</scope>
    <source>
        <strain evidence="2">CCUG 50213</strain>
    </source>
</reference>
<sequence length="127" mass="14165">MSYKDWPTEICGNMFSLAKFDPEVPPARLQVVTWSNVFGSGGRVAIEAYDEANSRLSSGLGSIHVDGGSVVDEREHLQVLVDEFIEDLEGNWRALIEEARAKVTSYYTRQAEEHASKRDAALKGEFN</sequence>
<name>A0ABW3TRX9_9MICO</name>
<dbReference type="EMBL" id="JBHTLY010000016">
    <property type="protein sequence ID" value="MFD1203480.1"/>
    <property type="molecule type" value="Genomic_DNA"/>
</dbReference>
<accession>A0ABW3TRX9</accession>